<sequence>MLSRIIKLNSIRSVISGKLDSKRYESNTQSKLVYSGPFSPAVRAIKLVSLVSSFTALSISPFLLAFGKEGIPLLGKSMIVSITLLASWGTTGLLHLLTRAYIHNLYYNETQEIFTAHTTTLFYRTRVTRIHASDIHQPADGFGAFFTTFVAKQKPFYLHQEIMRESNPELYMRILGMSTKKIDEENMRMKRSREEDASS</sequence>
<dbReference type="Proteomes" id="UP001165289">
    <property type="component" value="Unassembled WGS sequence"/>
</dbReference>
<gene>
    <name evidence="2" type="ORF">LOD99_16269</name>
</gene>
<protein>
    <recommendedName>
        <fullName evidence="4">Transmembrane protein 70</fullName>
    </recommendedName>
</protein>
<evidence type="ECO:0000313" key="2">
    <source>
        <dbReference type="EMBL" id="KAI6656968.1"/>
    </source>
</evidence>
<name>A0AAV7K6Z4_9METZ</name>
<dbReference type="PANTHER" id="PTHR13281:SF0">
    <property type="entry name" value="TRANSMEMBRANE PROTEIN 70, MITOCHONDRIAL"/>
    <property type="match status" value="1"/>
</dbReference>
<proteinExistence type="inferred from homology"/>
<reference evidence="2 3" key="1">
    <citation type="journal article" date="2023" name="BMC Biol.">
        <title>The compact genome of the sponge Oopsacas minuta (Hexactinellida) is lacking key metazoan core genes.</title>
        <authorList>
            <person name="Santini S."/>
            <person name="Schenkelaars Q."/>
            <person name="Jourda C."/>
            <person name="Duchesne M."/>
            <person name="Belahbib H."/>
            <person name="Rocher C."/>
            <person name="Selva M."/>
            <person name="Riesgo A."/>
            <person name="Vervoort M."/>
            <person name="Leys S.P."/>
            <person name="Kodjabachian L."/>
            <person name="Le Bivic A."/>
            <person name="Borchiellini C."/>
            <person name="Claverie J.M."/>
            <person name="Renard E."/>
        </authorList>
    </citation>
    <scope>NUCLEOTIDE SEQUENCE [LARGE SCALE GENOMIC DNA]</scope>
    <source>
        <strain evidence="2">SPO-2</strain>
    </source>
</reference>
<dbReference type="GO" id="GO:0033615">
    <property type="term" value="P:mitochondrial proton-transporting ATP synthase complex assembly"/>
    <property type="evidence" value="ECO:0007669"/>
    <property type="project" value="TreeGrafter"/>
</dbReference>
<dbReference type="AlphaFoldDB" id="A0AAV7K6Z4"/>
<dbReference type="PANTHER" id="PTHR13281">
    <property type="entry name" value="TRANSMEMBRANE PROTEIN 70, MITOCHONDRIAL"/>
    <property type="match status" value="1"/>
</dbReference>
<keyword evidence="3" id="KW-1185">Reference proteome</keyword>
<dbReference type="InterPro" id="IPR009724">
    <property type="entry name" value="TMEM70"/>
</dbReference>
<dbReference type="InterPro" id="IPR045325">
    <property type="entry name" value="TMEM70/TMEM186/TMEM223"/>
</dbReference>
<evidence type="ECO:0000313" key="3">
    <source>
        <dbReference type="Proteomes" id="UP001165289"/>
    </source>
</evidence>
<dbReference type="EMBL" id="JAKMXF010000133">
    <property type="protein sequence ID" value="KAI6656968.1"/>
    <property type="molecule type" value="Genomic_DNA"/>
</dbReference>
<accession>A0AAV7K6Z4</accession>
<dbReference type="GO" id="GO:0031966">
    <property type="term" value="C:mitochondrial membrane"/>
    <property type="evidence" value="ECO:0007669"/>
    <property type="project" value="TreeGrafter"/>
</dbReference>
<organism evidence="2 3">
    <name type="scientific">Oopsacas minuta</name>
    <dbReference type="NCBI Taxonomy" id="111878"/>
    <lineage>
        <taxon>Eukaryota</taxon>
        <taxon>Metazoa</taxon>
        <taxon>Porifera</taxon>
        <taxon>Hexactinellida</taxon>
        <taxon>Hexasterophora</taxon>
        <taxon>Lyssacinosida</taxon>
        <taxon>Leucopsacidae</taxon>
        <taxon>Oopsacas</taxon>
    </lineage>
</organism>
<evidence type="ECO:0000256" key="1">
    <source>
        <dbReference type="ARBA" id="ARBA00005280"/>
    </source>
</evidence>
<comment type="caution">
    <text evidence="2">The sequence shown here is derived from an EMBL/GenBank/DDBJ whole genome shotgun (WGS) entry which is preliminary data.</text>
</comment>
<comment type="similarity">
    <text evidence="1">Belongs to the TMEM70 family.</text>
</comment>
<evidence type="ECO:0008006" key="4">
    <source>
        <dbReference type="Google" id="ProtNLM"/>
    </source>
</evidence>
<dbReference type="Pfam" id="PF06979">
    <property type="entry name" value="TMEM70"/>
    <property type="match status" value="1"/>
</dbReference>